<dbReference type="EMBL" id="GIFC01006263">
    <property type="protein sequence ID" value="MXU88346.1"/>
    <property type="molecule type" value="Transcribed_RNA"/>
</dbReference>
<sequence>MVVGLLQKVLTVLHFVGGSSSCVLNNCQSFWQVIHFIAGQPSQWCHLTARLTKQSLCKRSYHVSPSQRRFIDAEHCIRSSFFVVCRFRCASTKTAWSFLDI</sequence>
<feature type="chain" id="PRO_5025364788" description="Secreted protein" evidence="1">
    <location>
        <begin position="22"/>
        <end position="101"/>
    </location>
</feature>
<organism evidence="2">
    <name type="scientific">Ixodes ricinus</name>
    <name type="common">Common tick</name>
    <name type="synonym">Acarus ricinus</name>
    <dbReference type="NCBI Taxonomy" id="34613"/>
    <lineage>
        <taxon>Eukaryota</taxon>
        <taxon>Metazoa</taxon>
        <taxon>Ecdysozoa</taxon>
        <taxon>Arthropoda</taxon>
        <taxon>Chelicerata</taxon>
        <taxon>Arachnida</taxon>
        <taxon>Acari</taxon>
        <taxon>Parasitiformes</taxon>
        <taxon>Ixodida</taxon>
        <taxon>Ixodoidea</taxon>
        <taxon>Ixodidae</taxon>
        <taxon>Ixodinae</taxon>
        <taxon>Ixodes</taxon>
    </lineage>
</organism>
<name>A0A6B0UHD2_IXORI</name>
<protein>
    <recommendedName>
        <fullName evidence="3">Secreted protein</fullName>
    </recommendedName>
</protein>
<evidence type="ECO:0000313" key="2">
    <source>
        <dbReference type="EMBL" id="MXU88346.1"/>
    </source>
</evidence>
<evidence type="ECO:0000256" key="1">
    <source>
        <dbReference type="SAM" id="SignalP"/>
    </source>
</evidence>
<accession>A0A6B0UHD2</accession>
<dbReference type="AlphaFoldDB" id="A0A6B0UHD2"/>
<feature type="signal peptide" evidence="1">
    <location>
        <begin position="1"/>
        <end position="21"/>
    </location>
</feature>
<reference evidence="2" key="1">
    <citation type="submission" date="2019-12" db="EMBL/GenBank/DDBJ databases">
        <title>An insight into the sialome of adult female Ixodes ricinus ticks feeding for 6 days.</title>
        <authorList>
            <person name="Perner J."/>
            <person name="Ribeiro J.M.C."/>
        </authorList>
    </citation>
    <scope>NUCLEOTIDE SEQUENCE</scope>
    <source>
        <strain evidence="2">Semi-engorged</strain>
        <tissue evidence="2">Salivary glands</tissue>
    </source>
</reference>
<proteinExistence type="predicted"/>
<keyword evidence="1" id="KW-0732">Signal</keyword>
<evidence type="ECO:0008006" key="3">
    <source>
        <dbReference type="Google" id="ProtNLM"/>
    </source>
</evidence>